<accession>A0A1R3HGK8</accession>
<evidence type="ECO:0000259" key="1">
    <source>
        <dbReference type="Pfam" id="PF03478"/>
    </source>
</evidence>
<sequence>MGGSIVYVNTHNCEIYLANLFSNPTTVEIIKLPPIKTLVDIDNPVPYWYGTTTGQLSTQIVYKIVMSSSPKDENCIVMLVYGPHDGGRLAFCRIGDDSWTKLKPKAETNRPILDIMYSNKDQLFYSLDWDSSIESWDLRSDAAAGTDFTSMICEEMNEMIRKYASFPNFLICNMYLVESPITGGVLHVWRYIFRIKCKEQEISIDLTDMNLPNGGFDSIGNNALFLGFNNSFSVSIDEFPELEPDRVYFADDKRRYICCPADDMRPIMGVHNLKDESMAPLYHNWYKFKHPRPIWVLASS</sequence>
<dbReference type="EMBL" id="AWWV01012012">
    <property type="protein sequence ID" value="OMO69444.1"/>
    <property type="molecule type" value="Genomic_DNA"/>
</dbReference>
<protein>
    <recommendedName>
        <fullName evidence="1">KIB1-4 beta-propeller domain-containing protein</fullName>
    </recommendedName>
</protein>
<dbReference type="PANTHER" id="PTHR44259:SF37">
    <property type="entry name" value="DUF1618 DOMAIN-CONTAINING PROTEIN"/>
    <property type="match status" value="1"/>
</dbReference>
<dbReference type="InterPro" id="IPR050942">
    <property type="entry name" value="F-box_BR-signaling"/>
</dbReference>
<evidence type="ECO:0000313" key="3">
    <source>
        <dbReference type="Proteomes" id="UP000188268"/>
    </source>
</evidence>
<dbReference type="OrthoDB" id="1523976at2759"/>
<name>A0A1R3HGK8_COCAP</name>
<dbReference type="InterPro" id="IPR036322">
    <property type="entry name" value="WD40_repeat_dom_sf"/>
</dbReference>
<evidence type="ECO:0000313" key="2">
    <source>
        <dbReference type="EMBL" id="OMO69444.1"/>
    </source>
</evidence>
<proteinExistence type="predicted"/>
<dbReference type="Proteomes" id="UP000188268">
    <property type="component" value="Unassembled WGS sequence"/>
</dbReference>
<comment type="caution">
    <text evidence="2">The sequence shown here is derived from an EMBL/GenBank/DDBJ whole genome shotgun (WGS) entry which is preliminary data.</text>
</comment>
<dbReference type="Pfam" id="PF03478">
    <property type="entry name" value="Beta-prop_KIB1-4"/>
    <property type="match status" value="1"/>
</dbReference>
<reference evidence="2 3" key="1">
    <citation type="submission" date="2013-09" db="EMBL/GenBank/DDBJ databases">
        <title>Corchorus capsularis genome sequencing.</title>
        <authorList>
            <person name="Alam M."/>
            <person name="Haque M.S."/>
            <person name="Islam M.S."/>
            <person name="Emdad E.M."/>
            <person name="Islam M.M."/>
            <person name="Ahmed B."/>
            <person name="Halim A."/>
            <person name="Hossen Q.M.M."/>
            <person name="Hossain M.Z."/>
            <person name="Ahmed R."/>
            <person name="Khan M.M."/>
            <person name="Islam R."/>
            <person name="Rashid M.M."/>
            <person name="Khan S.A."/>
            <person name="Rahman M.S."/>
            <person name="Alam M."/>
        </authorList>
    </citation>
    <scope>NUCLEOTIDE SEQUENCE [LARGE SCALE GENOMIC DNA]</scope>
    <source>
        <strain evidence="3">cv. CVL-1</strain>
        <tissue evidence="2">Whole seedling</tissue>
    </source>
</reference>
<dbReference type="OMA" id="DENCIVM"/>
<dbReference type="PANTHER" id="PTHR44259">
    <property type="entry name" value="OS07G0183000 PROTEIN-RELATED"/>
    <property type="match status" value="1"/>
</dbReference>
<dbReference type="Gramene" id="OMO69444">
    <property type="protein sequence ID" value="OMO69444"/>
    <property type="gene ID" value="CCACVL1_19502"/>
</dbReference>
<feature type="domain" description="KIB1-4 beta-propeller" evidence="1">
    <location>
        <begin position="11"/>
        <end position="260"/>
    </location>
</feature>
<gene>
    <name evidence="2" type="ORF">CCACVL1_19502</name>
</gene>
<organism evidence="2 3">
    <name type="scientific">Corchorus capsularis</name>
    <name type="common">Jute</name>
    <dbReference type="NCBI Taxonomy" id="210143"/>
    <lineage>
        <taxon>Eukaryota</taxon>
        <taxon>Viridiplantae</taxon>
        <taxon>Streptophyta</taxon>
        <taxon>Embryophyta</taxon>
        <taxon>Tracheophyta</taxon>
        <taxon>Spermatophyta</taxon>
        <taxon>Magnoliopsida</taxon>
        <taxon>eudicotyledons</taxon>
        <taxon>Gunneridae</taxon>
        <taxon>Pentapetalae</taxon>
        <taxon>rosids</taxon>
        <taxon>malvids</taxon>
        <taxon>Malvales</taxon>
        <taxon>Malvaceae</taxon>
        <taxon>Grewioideae</taxon>
        <taxon>Apeibeae</taxon>
        <taxon>Corchorus</taxon>
    </lineage>
</organism>
<dbReference type="SUPFAM" id="SSF50978">
    <property type="entry name" value="WD40 repeat-like"/>
    <property type="match status" value="1"/>
</dbReference>
<keyword evidence="3" id="KW-1185">Reference proteome</keyword>
<dbReference type="InterPro" id="IPR005174">
    <property type="entry name" value="KIB1-4_b-propeller"/>
</dbReference>
<dbReference type="AlphaFoldDB" id="A0A1R3HGK8"/>